<accession>A0AAW7CL03</accession>
<gene>
    <name evidence="2" type="ORF">QN341_13460</name>
</gene>
<keyword evidence="1" id="KW-0175">Coiled coil</keyword>
<dbReference type="RefSeq" id="WP_285958627.1">
    <property type="nucleotide sequence ID" value="NZ_JASUZX010000002.1"/>
</dbReference>
<sequence length="228" mass="25463">MSSFTLNVTKANGEVSKLKYALTNIDTGNGISKAYELISIKDKNNLQNVNEKILKQEQQIKSQIDKQNKSLKESISLFQRRAKLNVDKLVGRTDQQILDDYMKEVNSLSSKTPDATSKMNDLSMKLKEISANAEPASHKMKTFGEQVSHAMNSMGVWAIAGTAIFGTIRQLEQMYQDLVMIDSQLTEIRKVSDGVDIKTVLDEATKSAYQFGRTLDGALSTYSETKNH</sequence>
<comment type="caution">
    <text evidence="2">The sequence shown here is derived from an EMBL/GenBank/DDBJ whole genome shotgun (WGS) entry which is preliminary data.</text>
</comment>
<evidence type="ECO:0000313" key="2">
    <source>
        <dbReference type="EMBL" id="MDL5042015.1"/>
    </source>
</evidence>
<dbReference type="EMBL" id="JASUZX010000002">
    <property type="protein sequence ID" value="MDL5042015.1"/>
    <property type="molecule type" value="Genomic_DNA"/>
</dbReference>
<name>A0AAW7CL03_HEYCO</name>
<reference evidence="2" key="1">
    <citation type="submission" date="2023-06" db="EMBL/GenBank/DDBJ databases">
        <title>Probiogenomic evaluation and L lactic producing Weizmannia coaggulans BKMTCR2-2 from tree bark.</title>
        <authorList>
            <person name="Mahittikon J."/>
            <person name="Tanasupawat S."/>
        </authorList>
    </citation>
    <scope>NUCLEOTIDE SEQUENCE</scope>
    <source>
        <strain evidence="2">BKMTCR2-2</strain>
    </source>
</reference>
<dbReference type="Proteomes" id="UP001223084">
    <property type="component" value="Unassembled WGS sequence"/>
</dbReference>
<proteinExistence type="predicted"/>
<evidence type="ECO:0000313" key="3">
    <source>
        <dbReference type="Proteomes" id="UP001223084"/>
    </source>
</evidence>
<organism evidence="2 3">
    <name type="scientific">Heyndrickxia coagulans</name>
    <name type="common">Weizmannia coagulans</name>
    <dbReference type="NCBI Taxonomy" id="1398"/>
    <lineage>
        <taxon>Bacteria</taxon>
        <taxon>Bacillati</taxon>
        <taxon>Bacillota</taxon>
        <taxon>Bacilli</taxon>
        <taxon>Bacillales</taxon>
        <taxon>Bacillaceae</taxon>
        <taxon>Heyndrickxia</taxon>
    </lineage>
</organism>
<dbReference type="AlphaFoldDB" id="A0AAW7CL03"/>
<protein>
    <submittedName>
        <fullName evidence="2">Uncharacterized protein</fullName>
    </submittedName>
</protein>
<evidence type="ECO:0000256" key="1">
    <source>
        <dbReference type="SAM" id="Coils"/>
    </source>
</evidence>
<feature type="coiled-coil region" evidence="1">
    <location>
        <begin position="43"/>
        <end position="74"/>
    </location>
</feature>